<protein>
    <submittedName>
        <fullName evidence="8">Ribosomal RNA small subunit methyltransferase A</fullName>
        <ecNumber evidence="8">2.1.1.182</ecNumber>
    </submittedName>
</protein>
<dbReference type="PANTHER" id="PTHR11727">
    <property type="entry name" value="DIMETHYLADENOSINE TRANSFERASE"/>
    <property type="match status" value="1"/>
</dbReference>
<evidence type="ECO:0000259" key="7">
    <source>
        <dbReference type="SMART" id="SM00650"/>
    </source>
</evidence>
<dbReference type="PROSITE" id="PS51689">
    <property type="entry name" value="SAM_RNA_A_N6_MT"/>
    <property type="match status" value="1"/>
</dbReference>
<dbReference type="InterPro" id="IPR001737">
    <property type="entry name" value="KsgA/Erm"/>
</dbReference>
<comment type="caution">
    <text evidence="8">The sequence shown here is derived from an EMBL/GenBank/DDBJ whole genome shotgun (WGS) entry which is preliminary data.</text>
</comment>
<keyword evidence="4 6" id="KW-0949">S-adenosyl-L-methionine</keyword>
<feature type="binding site" evidence="6">
    <location>
        <position position="114"/>
    </location>
    <ligand>
        <name>S-adenosyl-L-methionine</name>
        <dbReference type="ChEBI" id="CHEBI:59789"/>
    </ligand>
</feature>
<evidence type="ECO:0000256" key="5">
    <source>
        <dbReference type="ARBA" id="ARBA00022884"/>
    </source>
</evidence>
<dbReference type="InterPro" id="IPR020598">
    <property type="entry name" value="rRNA_Ade_methylase_Trfase_N"/>
</dbReference>
<feature type="domain" description="Ribosomal RNA adenine methylase transferase N-terminal" evidence="7">
    <location>
        <begin position="46"/>
        <end position="214"/>
    </location>
</feature>
<name>A0A7C2VAV8_9CREN</name>
<accession>A0A7C2VAV8</accession>
<organism evidence="8">
    <name type="scientific">Fervidicoccus fontis</name>
    <dbReference type="NCBI Taxonomy" id="683846"/>
    <lineage>
        <taxon>Archaea</taxon>
        <taxon>Thermoproteota</taxon>
        <taxon>Thermoprotei</taxon>
        <taxon>Fervidicoccales</taxon>
        <taxon>Fervidicoccaceae</taxon>
        <taxon>Fervidicoccus</taxon>
    </lineage>
</organism>
<dbReference type="InterPro" id="IPR011530">
    <property type="entry name" value="rRNA_adenine_dimethylase"/>
</dbReference>
<dbReference type="InterPro" id="IPR020596">
    <property type="entry name" value="rRNA_Ade_Mease_Trfase_CS"/>
</dbReference>
<feature type="binding site" evidence="6">
    <location>
        <position position="39"/>
    </location>
    <ligand>
        <name>S-adenosyl-L-methionine</name>
        <dbReference type="ChEBI" id="CHEBI:59789"/>
    </ligand>
</feature>
<proteinExistence type="inferred from homology"/>
<dbReference type="GO" id="GO:0052908">
    <property type="term" value="F:16S rRNA (adenine(1518)-N(6)/adenine(1519)-N(6))-dimethyltransferase activity"/>
    <property type="evidence" value="ECO:0007669"/>
    <property type="project" value="UniProtKB-EC"/>
</dbReference>
<dbReference type="RefSeq" id="WP_272985288.1">
    <property type="nucleotide sequence ID" value="NZ_DSFH01000041.1"/>
</dbReference>
<dbReference type="NCBIfam" id="TIGR00755">
    <property type="entry name" value="ksgA"/>
    <property type="match status" value="1"/>
</dbReference>
<dbReference type="Pfam" id="PF00398">
    <property type="entry name" value="RrnaAD"/>
    <property type="match status" value="1"/>
</dbReference>
<dbReference type="AlphaFoldDB" id="A0A7C2VAV8"/>
<feature type="binding site" evidence="6">
    <location>
        <position position="90"/>
    </location>
    <ligand>
        <name>S-adenosyl-L-methionine</name>
        <dbReference type="ChEBI" id="CHEBI:59789"/>
    </ligand>
</feature>
<sequence length="288" mass="33058">MERTNEHKVFFFSPIELKNWTIHFIKEAGIKPKKKLSQNFTIDPNYIETFIKELSLIDNLEWMVEIGTGIGTLTKAVSYAFSSSNIITIEKDASLFSIISSIIEERNVYLILADALGIVPSIKTSVVFSSTPFSITSPIIIKACRNNNIKNMILGMQKEVAERLVAATGSKSYGRLSILAQLLFEIRIVRSFTPKSFFPEPKVSVSIVSLKRKKNYDTKVHFLLEKLTSCVFSQRNKNSRKVFKRCLETLKLNCIDYIEKLLENKRVRELSPWEMEEISRRCAEVTER</sequence>
<evidence type="ECO:0000256" key="2">
    <source>
        <dbReference type="ARBA" id="ARBA00022603"/>
    </source>
</evidence>
<keyword evidence="1" id="KW-0698">rRNA processing</keyword>
<dbReference type="InterPro" id="IPR029063">
    <property type="entry name" value="SAM-dependent_MTases_sf"/>
</dbReference>
<keyword evidence="3 6" id="KW-0808">Transferase</keyword>
<dbReference type="EC" id="2.1.1.182" evidence="8"/>
<dbReference type="Proteomes" id="UP000886076">
    <property type="component" value="Unassembled WGS sequence"/>
</dbReference>
<evidence type="ECO:0000256" key="4">
    <source>
        <dbReference type="ARBA" id="ARBA00022691"/>
    </source>
</evidence>
<evidence type="ECO:0000256" key="6">
    <source>
        <dbReference type="PROSITE-ProRule" id="PRU01026"/>
    </source>
</evidence>
<dbReference type="PANTHER" id="PTHR11727:SF7">
    <property type="entry name" value="DIMETHYLADENOSINE TRANSFERASE-RELATED"/>
    <property type="match status" value="1"/>
</dbReference>
<gene>
    <name evidence="8" type="primary">rsmA</name>
    <name evidence="8" type="ORF">ENO39_02750</name>
</gene>
<dbReference type="PROSITE" id="PS01131">
    <property type="entry name" value="RRNA_A_DIMETH"/>
    <property type="match status" value="1"/>
</dbReference>
<evidence type="ECO:0000313" key="8">
    <source>
        <dbReference type="EMBL" id="HEW63960.1"/>
    </source>
</evidence>
<dbReference type="SMART" id="SM00650">
    <property type="entry name" value="rADc"/>
    <property type="match status" value="1"/>
</dbReference>
<dbReference type="Gene3D" id="3.40.50.150">
    <property type="entry name" value="Vaccinia Virus protein VP39"/>
    <property type="match status" value="1"/>
</dbReference>
<evidence type="ECO:0000256" key="1">
    <source>
        <dbReference type="ARBA" id="ARBA00022552"/>
    </source>
</evidence>
<keyword evidence="2 6" id="KW-0489">Methyltransferase</keyword>
<dbReference type="EMBL" id="DSFH01000041">
    <property type="protein sequence ID" value="HEW63960.1"/>
    <property type="molecule type" value="Genomic_DNA"/>
</dbReference>
<evidence type="ECO:0000256" key="3">
    <source>
        <dbReference type="ARBA" id="ARBA00022679"/>
    </source>
</evidence>
<feature type="binding site" evidence="6">
    <location>
        <position position="67"/>
    </location>
    <ligand>
        <name>S-adenosyl-L-methionine</name>
        <dbReference type="ChEBI" id="CHEBI:59789"/>
    </ligand>
</feature>
<feature type="binding site" evidence="6">
    <location>
        <position position="130"/>
    </location>
    <ligand>
        <name>S-adenosyl-L-methionine</name>
        <dbReference type="ChEBI" id="CHEBI:59789"/>
    </ligand>
</feature>
<dbReference type="SUPFAM" id="SSF53335">
    <property type="entry name" value="S-adenosyl-L-methionine-dependent methyltransferases"/>
    <property type="match status" value="1"/>
</dbReference>
<reference evidence="8" key="1">
    <citation type="journal article" date="2020" name="mSystems">
        <title>Genome- and Community-Level Interaction Insights into Carbon Utilization and Element Cycling Functions of Hydrothermarchaeota in Hydrothermal Sediment.</title>
        <authorList>
            <person name="Zhou Z."/>
            <person name="Liu Y."/>
            <person name="Xu W."/>
            <person name="Pan J."/>
            <person name="Luo Z.H."/>
            <person name="Li M."/>
        </authorList>
    </citation>
    <scope>NUCLEOTIDE SEQUENCE [LARGE SCALE GENOMIC DNA]</scope>
    <source>
        <strain evidence="8">SpSt-1261</strain>
    </source>
</reference>
<comment type="similarity">
    <text evidence="6">Belongs to the class I-like SAM-binding methyltransferase superfamily. rRNA adenine N(6)-methyltransferase family.</text>
</comment>
<keyword evidence="5 6" id="KW-0694">RNA-binding</keyword>
<dbReference type="GO" id="GO:0003723">
    <property type="term" value="F:RNA binding"/>
    <property type="evidence" value="ECO:0007669"/>
    <property type="project" value="UniProtKB-UniRule"/>
</dbReference>
<feature type="binding site" evidence="6">
    <location>
        <position position="41"/>
    </location>
    <ligand>
        <name>S-adenosyl-L-methionine</name>
        <dbReference type="ChEBI" id="CHEBI:59789"/>
    </ligand>
</feature>